<dbReference type="PANTHER" id="PTHR43153:SF1">
    <property type="entry name" value="ELECTRON TRANSFER FLAVOPROTEIN SUBUNIT ALPHA, MITOCHONDRIAL"/>
    <property type="match status" value="1"/>
</dbReference>
<name>A0A6J7AIN6_9ZZZZ</name>
<dbReference type="InterPro" id="IPR014730">
    <property type="entry name" value="ETF_a/b_N"/>
</dbReference>
<dbReference type="PANTHER" id="PTHR43153">
    <property type="entry name" value="ELECTRON TRANSFER FLAVOPROTEIN ALPHA"/>
    <property type="match status" value="1"/>
</dbReference>
<dbReference type="GO" id="GO:0009055">
    <property type="term" value="F:electron transfer activity"/>
    <property type="evidence" value="ECO:0007669"/>
    <property type="project" value="InterPro"/>
</dbReference>
<dbReference type="InterPro" id="IPR001308">
    <property type="entry name" value="ETF_a/FixB"/>
</dbReference>
<dbReference type="Pfam" id="PF01012">
    <property type="entry name" value="ETF"/>
    <property type="match status" value="1"/>
</dbReference>
<feature type="domain" description="Electron transfer flavoprotein alpha subunit C-terminal" evidence="2">
    <location>
        <begin position="156"/>
        <end position="234"/>
    </location>
</feature>
<dbReference type="AlphaFoldDB" id="A0A6J7AIN6"/>
<dbReference type="GO" id="GO:0033539">
    <property type="term" value="P:fatty acid beta-oxidation using acyl-CoA dehydrogenase"/>
    <property type="evidence" value="ECO:0007669"/>
    <property type="project" value="TreeGrafter"/>
</dbReference>
<dbReference type="Pfam" id="PF00766">
    <property type="entry name" value="ETF_alpha"/>
    <property type="match status" value="1"/>
</dbReference>
<dbReference type="SUPFAM" id="SSF52467">
    <property type="entry name" value="DHS-like NAD/FAD-binding domain"/>
    <property type="match status" value="1"/>
</dbReference>
<dbReference type="GO" id="GO:0050660">
    <property type="term" value="F:flavin adenine dinucleotide binding"/>
    <property type="evidence" value="ECO:0007669"/>
    <property type="project" value="InterPro"/>
</dbReference>
<sequence>MVAFGPAPGEPHRLAAWGADAVVALPADLVEEDVAKALCGYTDSHPAWAIIGPSTAWGREVLSRVSGAIGAGLTGDAVDLESRNGRLVAWKPAFGGKLVVEILCTSPVQMATVRAGVLPSRTPRDITHAETTVIDVQPASRVRIVAKEREDDSDELATAPLVIGVGQGVKPADYDALDMLRDKLGGVYCATRKVTDKGWMPRARQVGITGHSISPKLFISVGASGKFNHTVGVRGAGTIVAINTDPDAMIFEWADVGIVGDWREVLEALTPRLEASLIR</sequence>
<organism evidence="4">
    <name type="scientific">freshwater metagenome</name>
    <dbReference type="NCBI Taxonomy" id="449393"/>
    <lineage>
        <taxon>unclassified sequences</taxon>
        <taxon>metagenomes</taxon>
        <taxon>ecological metagenomes</taxon>
    </lineage>
</organism>
<dbReference type="Gene3D" id="3.40.50.1220">
    <property type="entry name" value="TPP-binding domain"/>
    <property type="match status" value="1"/>
</dbReference>
<dbReference type="PIRSF" id="PIRSF000089">
    <property type="entry name" value="Electra_flavoP_a"/>
    <property type="match status" value="1"/>
</dbReference>
<dbReference type="SUPFAM" id="SSF52402">
    <property type="entry name" value="Adenine nucleotide alpha hydrolases-like"/>
    <property type="match status" value="1"/>
</dbReference>
<accession>A0A6J7AIN6</accession>
<dbReference type="InterPro" id="IPR029035">
    <property type="entry name" value="DHS-like_NAD/FAD-binding_dom"/>
</dbReference>
<gene>
    <name evidence="4" type="ORF">UFOPK3139_01695</name>
</gene>
<comment type="similarity">
    <text evidence="1">Belongs to the ETF alpha-subunit/FixB family.</text>
</comment>
<dbReference type="InterPro" id="IPR014731">
    <property type="entry name" value="ETF_asu_C"/>
</dbReference>
<reference evidence="4" key="1">
    <citation type="submission" date="2020-05" db="EMBL/GenBank/DDBJ databases">
        <authorList>
            <person name="Chiriac C."/>
            <person name="Salcher M."/>
            <person name="Ghai R."/>
            <person name="Kavagutti S V."/>
        </authorList>
    </citation>
    <scope>NUCLEOTIDE SEQUENCE</scope>
</reference>
<feature type="domain" description="Electron transfer flavoprotein alpha/beta-subunit N-terminal" evidence="3">
    <location>
        <begin position="3"/>
        <end position="134"/>
    </location>
</feature>
<protein>
    <submittedName>
        <fullName evidence="4">Unannotated protein</fullName>
    </submittedName>
</protein>
<dbReference type="InterPro" id="IPR014729">
    <property type="entry name" value="Rossmann-like_a/b/a_fold"/>
</dbReference>
<dbReference type="Gene3D" id="3.40.50.620">
    <property type="entry name" value="HUPs"/>
    <property type="match status" value="1"/>
</dbReference>
<evidence type="ECO:0000259" key="2">
    <source>
        <dbReference type="Pfam" id="PF00766"/>
    </source>
</evidence>
<evidence type="ECO:0000313" key="4">
    <source>
        <dbReference type="EMBL" id="CAB4832707.1"/>
    </source>
</evidence>
<evidence type="ECO:0000259" key="3">
    <source>
        <dbReference type="Pfam" id="PF01012"/>
    </source>
</evidence>
<dbReference type="EMBL" id="CAFABA010000068">
    <property type="protein sequence ID" value="CAB4832707.1"/>
    <property type="molecule type" value="Genomic_DNA"/>
</dbReference>
<evidence type="ECO:0000256" key="1">
    <source>
        <dbReference type="ARBA" id="ARBA00005817"/>
    </source>
</evidence>
<proteinExistence type="inferred from homology"/>